<reference evidence="1 2" key="1">
    <citation type="journal article" date="2022" name="G3 (Bethesda)">
        <title>Whole-genome sequence and methylome profiling of the almond [Prunus dulcis (Mill.) D.A. Webb] cultivar 'Nonpareil'.</title>
        <authorList>
            <person name="D'Amico-Willman K.M."/>
            <person name="Ouma W.Z."/>
            <person name="Meulia T."/>
            <person name="Sideli G.M."/>
            <person name="Gradziel T.M."/>
            <person name="Fresnedo-Ramirez J."/>
        </authorList>
    </citation>
    <scope>NUCLEOTIDE SEQUENCE [LARGE SCALE GENOMIC DNA]</scope>
    <source>
        <strain evidence="1">Clone GOH B32 T37-40</strain>
    </source>
</reference>
<keyword evidence="2" id="KW-1185">Reference proteome</keyword>
<proteinExistence type="predicted"/>
<accession>A0AAD4WAA0</accession>
<gene>
    <name evidence="1" type="ORF">L3X38_018156</name>
</gene>
<dbReference type="Proteomes" id="UP001054821">
    <property type="component" value="Chromosome 3"/>
</dbReference>
<evidence type="ECO:0000313" key="2">
    <source>
        <dbReference type="Proteomes" id="UP001054821"/>
    </source>
</evidence>
<name>A0AAD4WAA0_PRUDU</name>
<comment type="caution">
    <text evidence="1">The sequence shown here is derived from an EMBL/GenBank/DDBJ whole genome shotgun (WGS) entry which is preliminary data.</text>
</comment>
<evidence type="ECO:0000313" key="1">
    <source>
        <dbReference type="EMBL" id="KAI5338884.1"/>
    </source>
</evidence>
<protein>
    <submittedName>
        <fullName evidence="1">Uncharacterized protein</fullName>
    </submittedName>
</protein>
<dbReference type="AlphaFoldDB" id="A0AAD4WAA0"/>
<organism evidence="1 2">
    <name type="scientific">Prunus dulcis</name>
    <name type="common">Almond</name>
    <name type="synonym">Amygdalus dulcis</name>
    <dbReference type="NCBI Taxonomy" id="3755"/>
    <lineage>
        <taxon>Eukaryota</taxon>
        <taxon>Viridiplantae</taxon>
        <taxon>Streptophyta</taxon>
        <taxon>Embryophyta</taxon>
        <taxon>Tracheophyta</taxon>
        <taxon>Spermatophyta</taxon>
        <taxon>Magnoliopsida</taxon>
        <taxon>eudicotyledons</taxon>
        <taxon>Gunneridae</taxon>
        <taxon>Pentapetalae</taxon>
        <taxon>rosids</taxon>
        <taxon>fabids</taxon>
        <taxon>Rosales</taxon>
        <taxon>Rosaceae</taxon>
        <taxon>Amygdaloideae</taxon>
        <taxon>Amygdaleae</taxon>
        <taxon>Prunus</taxon>
    </lineage>
</organism>
<sequence length="91" mass="9904">MLLRCCTFGEYISMVSSIFSPGQSVSGSQTITSTGGIFELGFFTPGSYLKSVMISQLLGQLCNAMCHTHIGLLLQSVRFESKAVREIMELS</sequence>
<dbReference type="EMBL" id="JAJFAZ020000003">
    <property type="protein sequence ID" value="KAI5338884.1"/>
    <property type="molecule type" value="Genomic_DNA"/>
</dbReference>